<dbReference type="SUPFAM" id="SSF81301">
    <property type="entry name" value="Nucleotidyltransferase"/>
    <property type="match status" value="1"/>
</dbReference>
<comment type="subunit">
    <text evidence="2">Interacts with ribosomal protein uL14 (rplN).</text>
</comment>
<evidence type="ECO:0000256" key="1">
    <source>
        <dbReference type="ARBA" id="ARBA00010574"/>
    </source>
</evidence>
<dbReference type="HAMAP" id="MF_01477">
    <property type="entry name" value="Iojap_RsfS"/>
    <property type="match status" value="1"/>
</dbReference>
<dbReference type="GO" id="GO:0005737">
    <property type="term" value="C:cytoplasm"/>
    <property type="evidence" value="ECO:0007669"/>
    <property type="project" value="UniProtKB-SubCell"/>
</dbReference>
<dbReference type="KEGG" id="lpav:PLANPX_0751"/>
<sequence length="133" mass="15302">MKSAADRSYQLAIAAARTAEENRAENIVILDMRTITPVFDYFVIGTGNSRRQLHAISEEIEHVLEDELKDKRMGIEGYQESRWILLDYGNVVIHLFDGETREFYALEDFWSEAQRVPLPWKPEESAPAEKAGE</sequence>
<comment type="subcellular location">
    <subcellularLocation>
        <location evidence="2">Cytoplasm</location>
    </subcellularLocation>
</comment>
<reference evidence="4" key="1">
    <citation type="submission" date="2019-10" db="EMBL/GenBank/DDBJ databases">
        <title>Lacipirellula parvula gen. nov., sp. nov., representing a lineage of planctomycetes widespread in freshwater anoxic habitats, and description of the family Lacipirellulaceae.</title>
        <authorList>
            <person name="Dedysh S.N."/>
            <person name="Kulichevskaya I.S."/>
            <person name="Beletsky A.V."/>
            <person name="Rakitin A.L."/>
            <person name="Mardanov A.V."/>
            <person name="Ivanova A.A."/>
            <person name="Saltykova V.X."/>
            <person name="Rijpstra W.I.C."/>
            <person name="Sinninghe Damste J.S."/>
            <person name="Ravin N.V."/>
        </authorList>
    </citation>
    <scope>NUCLEOTIDE SEQUENCE [LARGE SCALE GENOMIC DNA]</scope>
    <source>
        <strain evidence="4">PX69</strain>
    </source>
</reference>
<dbReference type="InterPro" id="IPR043519">
    <property type="entry name" value="NT_sf"/>
</dbReference>
<dbReference type="GO" id="GO:0090071">
    <property type="term" value="P:negative regulation of ribosome biogenesis"/>
    <property type="evidence" value="ECO:0007669"/>
    <property type="project" value="UniProtKB-UniRule"/>
</dbReference>
<dbReference type="PANTHER" id="PTHR21043">
    <property type="entry name" value="IOJAP SUPERFAMILY ORTHOLOG"/>
    <property type="match status" value="1"/>
</dbReference>
<dbReference type="EMBL" id="AP021861">
    <property type="protein sequence ID" value="BBO31139.1"/>
    <property type="molecule type" value="Genomic_DNA"/>
</dbReference>
<dbReference type="GO" id="GO:0042256">
    <property type="term" value="P:cytosolic ribosome assembly"/>
    <property type="evidence" value="ECO:0007669"/>
    <property type="project" value="UniProtKB-UniRule"/>
</dbReference>
<evidence type="ECO:0000313" key="4">
    <source>
        <dbReference type="Proteomes" id="UP000326837"/>
    </source>
</evidence>
<keyword evidence="4" id="KW-1185">Reference proteome</keyword>
<dbReference type="Pfam" id="PF02410">
    <property type="entry name" value="RsfS"/>
    <property type="match status" value="1"/>
</dbReference>
<organism evidence="3 4">
    <name type="scientific">Lacipirellula parvula</name>
    <dbReference type="NCBI Taxonomy" id="2650471"/>
    <lineage>
        <taxon>Bacteria</taxon>
        <taxon>Pseudomonadati</taxon>
        <taxon>Planctomycetota</taxon>
        <taxon>Planctomycetia</taxon>
        <taxon>Pirellulales</taxon>
        <taxon>Lacipirellulaceae</taxon>
        <taxon>Lacipirellula</taxon>
    </lineage>
</organism>
<gene>
    <name evidence="2" type="primary">rsfS</name>
    <name evidence="3" type="ORF">PLANPX_0751</name>
</gene>
<dbReference type="InterPro" id="IPR004394">
    <property type="entry name" value="Iojap/RsfS/C7orf30"/>
</dbReference>
<proteinExistence type="inferred from homology"/>
<evidence type="ECO:0000313" key="3">
    <source>
        <dbReference type="EMBL" id="BBO31139.1"/>
    </source>
</evidence>
<dbReference type="NCBIfam" id="TIGR00090">
    <property type="entry name" value="rsfS_iojap_ybeB"/>
    <property type="match status" value="1"/>
</dbReference>
<comment type="similarity">
    <text evidence="1 2">Belongs to the Iojap/RsfS family.</text>
</comment>
<comment type="function">
    <text evidence="2">Functions as a ribosomal silencing factor. Interacts with ribosomal protein uL14 (rplN), blocking formation of intersubunit bridge B8. Prevents association of the 30S and 50S ribosomal subunits and the formation of functional ribosomes, thus repressing translation.</text>
</comment>
<protein>
    <recommendedName>
        <fullName evidence="2">Ribosomal silencing factor RsfS</fullName>
    </recommendedName>
</protein>
<keyword evidence="2" id="KW-0810">Translation regulation</keyword>
<evidence type="ECO:0000256" key="2">
    <source>
        <dbReference type="HAMAP-Rule" id="MF_01477"/>
    </source>
</evidence>
<dbReference type="AlphaFoldDB" id="A0A5K7XDN5"/>
<dbReference type="RefSeq" id="WP_232536290.1">
    <property type="nucleotide sequence ID" value="NZ_AP021861.1"/>
</dbReference>
<name>A0A5K7XDN5_9BACT</name>
<accession>A0A5K7XDN5</accession>
<dbReference type="GO" id="GO:0043023">
    <property type="term" value="F:ribosomal large subunit binding"/>
    <property type="evidence" value="ECO:0007669"/>
    <property type="project" value="TreeGrafter"/>
</dbReference>
<keyword evidence="2" id="KW-0678">Repressor</keyword>
<dbReference type="GO" id="GO:0017148">
    <property type="term" value="P:negative regulation of translation"/>
    <property type="evidence" value="ECO:0007669"/>
    <property type="project" value="UniProtKB-UniRule"/>
</dbReference>
<dbReference type="Proteomes" id="UP000326837">
    <property type="component" value="Chromosome"/>
</dbReference>
<keyword evidence="2" id="KW-0963">Cytoplasm</keyword>
<dbReference type="Gene3D" id="3.30.460.10">
    <property type="entry name" value="Beta Polymerase, domain 2"/>
    <property type="match status" value="1"/>
</dbReference>
<dbReference type="PANTHER" id="PTHR21043:SF0">
    <property type="entry name" value="MITOCHONDRIAL ASSEMBLY OF RIBOSOMAL LARGE SUBUNIT PROTEIN 1"/>
    <property type="match status" value="1"/>
</dbReference>